<dbReference type="AlphaFoldDB" id="A0A256GFV4"/>
<gene>
    <name evidence="1" type="ORF">CEV34_2681</name>
</gene>
<accession>A0A256GFV4</accession>
<dbReference type="Pfam" id="PF20036">
    <property type="entry name" value="Gp13-like"/>
    <property type="match status" value="1"/>
</dbReference>
<sequence length="339" mass="37140">MATTRLSDVIVPEVFYPYLIKRTKERGAIFQSGILRNDANMSSFLTGGGRTANVPFWRDLADDGSFVGSDDPAQLITHGKIQALKDVAARQVRTKSWSSMRLSGVLAGDDPMQAIGNLVADWWIRELNKILVASLQGVYLDNVANDSGDMVNNISLTTGTPADANLISAEAILDTKQTMGDAAEDLSTLIMHSAVYTRLQKQNLIDFIPDARGEVRFPTYLGYRVVVSDTVQVINNGANNPSGYVTYLLGNEAISFNEQAMMTSPNVETERKPDQGNGVGGDILYTRRQFVLHPYGIAWQDASVAAEFPTNVELATAANWNRVYPERKQVPISFLVTNG</sequence>
<evidence type="ECO:0000313" key="2">
    <source>
        <dbReference type="Proteomes" id="UP000216188"/>
    </source>
</evidence>
<evidence type="ECO:0000313" key="1">
    <source>
        <dbReference type="EMBL" id="OYR25820.1"/>
    </source>
</evidence>
<dbReference type="InterPro" id="IPR045404">
    <property type="entry name" value="Gp13-like"/>
</dbReference>
<comment type="caution">
    <text evidence="1">The sequence shown here is derived from an EMBL/GenBank/DDBJ whole genome shotgun (WGS) entry which is preliminary data.</text>
</comment>
<protein>
    <submittedName>
        <fullName evidence="1">Putative phage coat protein</fullName>
    </submittedName>
</protein>
<dbReference type="Proteomes" id="UP000216188">
    <property type="component" value="Unassembled WGS sequence"/>
</dbReference>
<organism evidence="1 2">
    <name type="scientific">Brucella pseudogrignonensis</name>
    <dbReference type="NCBI Taxonomy" id="419475"/>
    <lineage>
        <taxon>Bacteria</taxon>
        <taxon>Pseudomonadati</taxon>
        <taxon>Pseudomonadota</taxon>
        <taxon>Alphaproteobacteria</taxon>
        <taxon>Hyphomicrobiales</taxon>
        <taxon>Brucellaceae</taxon>
        <taxon>Brucella/Ochrobactrum group</taxon>
        <taxon>Brucella</taxon>
    </lineage>
</organism>
<dbReference type="RefSeq" id="WP_094543700.1">
    <property type="nucleotide sequence ID" value="NZ_JBHEEM010000011.1"/>
</dbReference>
<proteinExistence type="predicted"/>
<keyword evidence="1" id="KW-0167">Capsid protein</keyword>
<keyword evidence="1" id="KW-0946">Virion</keyword>
<dbReference type="EMBL" id="NNRM01000021">
    <property type="protein sequence ID" value="OYR25820.1"/>
    <property type="molecule type" value="Genomic_DNA"/>
</dbReference>
<reference evidence="1 2" key="1">
    <citation type="submission" date="2017-07" db="EMBL/GenBank/DDBJ databases">
        <title>Phylogenetic study on the rhizospheric bacterium Ochrobactrum sp. A44.</title>
        <authorList>
            <person name="Krzyzanowska D.M."/>
            <person name="Ossowicki A."/>
            <person name="Rajewska M."/>
            <person name="Maciag T."/>
            <person name="Kaczynski Z."/>
            <person name="Czerwicka M."/>
            <person name="Jafra S."/>
        </authorList>
    </citation>
    <scope>NUCLEOTIDE SEQUENCE [LARGE SCALE GENOMIC DNA]</scope>
    <source>
        <strain evidence="1 2">CCUG 30717</strain>
    </source>
</reference>
<name>A0A256GFV4_9HYPH</name>
<keyword evidence="2" id="KW-1185">Reference proteome</keyword>